<keyword evidence="1" id="KW-1133">Transmembrane helix</keyword>
<accession>A0A401IP23</accession>
<keyword evidence="1" id="KW-0472">Membrane</keyword>
<protein>
    <submittedName>
        <fullName evidence="2">Wsv325-like protein</fullName>
    </submittedName>
</protein>
<feature type="transmembrane region" description="Helical" evidence="1">
    <location>
        <begin position="23"/>
        <end position="46"/>
    </location>
</feature>
<evidence type="ECO:0000256" key="1">
    <source>
        <dbReference type="SAM" id="Phobius"/>
    </source>
</evidence>
<evidence type="ECO:0000313" key="2">
    <source>
        <dbReference type="EMBL" id="GBG35352.1"/>
    </source>
</evidence>
<organism evidence="2">
    <name type="scientific">Hemigrapsus takanoi nimavirus</name>
    <dbReference type="NCBI Taxonomy" id="2133792"/>
    <lineage>
        <taxon>Viruses</taxon>
        <taxon>Viruses incertae sedis</taxon>
        <taxon>Naldaviricetes</taxon>
        <taxon>Nimaviridae</taxon>
    </lineage>
</organism>
<comment type="caution">
    <text evidence="2">The sequence shown here is derived from an EMBL/GenBank/DDBJ whole genome shotgun (WGS) entry which is preliminary data.</text>
</comment>
<dbReference type="EMBL" id="BFCC01000001">
    <property type="protein sequence ID" value="GBG35352.1"/>
    <property type="molecule type" value="Genomic_DNA"/>
</dbReference>
<reference evidence="2" key="1">
    <citation type="journal article" date="2018" name="J. Virol.">
        <title>Crustacean Genome Exploration Reveals the Evolutionary Origin of White Spot Syndrome Virus.</title>
        <authorList>
            <person name="Kawato S."/>
            <person name="Shitara A."/>
            <person name="Wang Y."/>
            <person name="Nozaki R."/>
            <person name="Kondo H."/>
            <person name="Hirono I."/>
        </authorList>
    </citation>
    <scope>NUCLEOTIDE SEQUENCE</scope>
    <source>
        <strain evidence="2">TUMSAT-1</strain>
    </source>
</reference>
<proteinExistence type="predicted"/>
<name>A0A401IP23_9VIRU</name>
<sequence length="320" mass="35899">MADTPVVSSSSFSLKRAITDATFIGFLILNAIQIITIITYMVFVLLDIRRKINQEASVTSSSSLHDESVRYVSGANRKTVARFRRDLVANPSGTTITSSNTSPSKNAAITSRFPRRRKKLFHLLRDGGESKSISNIYKQIMSSIRDIELYYDRNRLPKVLFDKLEADPYINTAVVLSKYAKLFSPMHAKSTWSTEQLNGRLVTPDIVTGNLDRLESGTSTALVLPSGYVVNKARRMTKEDREALYLVGYTPECSEADIASRINLFGYNNAHRNEEALASHCGNIELLLCPCANHKDELQEPYEDTYSQNVDEIQVSIDKK</sequence>
<keyword evidence="1" id="KW-0812">Transmembrane</keyword>